<dbReference type="RefSeq" id="WP_162671632.1">
    <property type="nucleotide sequence ID" value="NZ_LR593886.1"/>
</dbReference>
<evidence type="ECO:0000313" key="2">
    <source>
        <dbReference type="Proteomes" id="UP000464178"/>
    </source>
</evidence>
<keyword evidence="1" id="KW-0808">Transferase</keyword>
<dbReference type="SUPFAM" id="SSF53335">
    <property type="entry name" value="S-adenosyl-L-methionine-dependent methyltransferases"/>
    <property type="match status" value="1"/>
</dbReference>
<accession>A0A6P2DG42</accession>
<name>A0A6P2DG42_9BACT</name>
<dbReference type="AlphaFoldDB" id="A0A6P2DG42"/>
<reference evidence="1 2" key="1">
    <citation type="submission" date="2019-05" db="EMBL/GenBank/DDBJ databases">
        <authorList>
            <consortium name="Science for Life Laboratories"/>
        </authorList>
    </citation>
    <scope>NUCLEOTIDE SEQUENCE [LARGE SCALE GENOMIC DNA]</scope>
    <source>
        <strain evidence="1">Soil9</strain>
    </source>
</reference>
<protein>
    <submittedName>
        <fullName evidence="1">Uncharacterized protein</fullName>
    </submittedName>
</protein>
<evidence type="ECO:0000313" key="1">
    <source>
        <dbReference type="EMBL" id="VTR98557.1"/>
    </source>
</evidence>
<dbReference type="Proteomes" id="UP000464178">
    <property type="component" value="Chromosome"/>
</dbReference>
<gene>
    <name evidence="1" type="ORF">SOIL9_02350</name>
</gene>
<dbReference type="EMBL" id="LR593886">
    <property type="protein sequence ID" value="VTR98557.1"/>
    <property type="molecule type" value="Genomic_DNA"/>
</dbReference>
<keyword evidence="1" id="KW-0489">Methyltransferase</keyword>
<proteinExistence type="predicted"/>
<dbReference type="InterPro" id="IPR029063">
    <property type="entry name" value="SAM-dependent_MTases_sf"/>
</dbReference>
<dbReference type="KEGG" id="gms:SOIL9_02350"/>
<dbReference type="GO" id="GO:0032259">
    <property type="term" value="P:methylation"/>
    <property type="evidence" value="ECO:0007669"/>
    <property type="project" value="UniProtKB-KW"/>
</dbReference>
<dbReference type="PANTHER" id="PTHR14614">
    <property type="entry name" value="HEPATOCELLULAR CARCINOMA-ASSOCIATED ANTIGEN"/>
    <property type="match status" value="1"/>
</dbReference>
<dbReference type="GO" id="GO:0008168">
    <property type="term" value="F:methyltransferase activity"/>
    <property type="evidence" value="ECO:0007669"/>
    <property type="project" value="UniProtKB-KW"/>
</dbReference>
<dbReference type="Pfam" id="PF10294">
    <property type="entry name" value="Methyltransf_16"/>
    <property type="match status" value="1"/>
</dbReference>
<dbReference type="CDD" id="cd02440">
    <property type="entry name" value="AdoMet_MTases"/>
    <property type="match status" value="1"/>
</dbReference>
<organism evidence="1 2">
    <name type="scientific">Gemmata massiliana</name>
    <dbReference type="NCBI Taxonomy" id="1210884"/>
    <lineage>
        <taxon>Bacteria</taxon>
        <taxon>Pseudomonadati</taxon>
        <taxon>Planctomycetota</taxon>
        <taxon>Planctomycetia</taxon>
        <taxon>Gemmatales</taxon>
        <taxon>Gemmataceae</taxon>
        <taxon>Gemmata</taxon>
    </lineage>
</organism>
<keyword evidence="2" id="KW-1185">Reference proteome</keyword>
<sequence>MTTPVSPPQLLSTSIGDFPLVECRLPVGDKELSVLHVHAVLSLDEETQFLNLPDQRAPYGLVLWPAALALAHEIATRVTEFRGKTVLELGAGTGVPGLAAAALGAEVVQTDRSELILHMCQRNGERNRATGIKYQLGDWGEWTDQTRYDWIVGADILYADTQHESLERIFRNNLAPNGRVLLSDPYRPPSLSLLAGLEARGWGTKHSRWAIGEGTAARAIAVHELTPPRG</sequence>
<dbReference type="Gene3D" id="3.40.50.150">
    <property type="entry name" value="Vaccinia Virus protein VP39"/>
    <property type="match status" value="1"/>
</dbReference>
<dbReference type="InterPro" id="IPR019410">
    <property type="entry name" value="Methyltransf_16"/>
</dbReference>